<accession>A0ABT5XQU8</accession>
<dbReference type="PROSITE" id="PS51257">
    <property type="entry name" value="PROKAR_LIPOPROTEIN"/>
    <property type="match status" value="1"/>
</dbReference>
<evidence type="ECO:0008006" key="3">
    <source>
        <dbReference type="Google" id="ProtNLM"/>
    </source>
</evidence>
<proteinExistence type="predicted"/>
<comment type="caution">
    <text evidence="1">The sequence shown here is derived from an EMBL/GenBank/DDBJ whole genome shotgun (WGS) entry which is preliminary data.</text>
</comment>
<dbReference type="EMBL" id="JARFVA010000005">
    <property type="protein sequence ID" value="MDF0708274.1"/>
    <property type="molecule type" value="Genomic_DNA"/>
</dbReference>
<sequence length="133" mass="15365">MKKIIFILCFVVSLIGCSESKKKFEDYNDDDFIEVQGIIFKTKRKIDYKNISKTSIYFIYNLEKETPDVGFELNSPFMLNDGEPVIILVHKDDEKISFFGARGINEEDVLLSYLEKCEEIGGGYFGLDESLYN</sequence>
<evidence type="ECO:0000313" key="2">
    <source>
        <dbReference type="Proteomes" id="UP001217083"/>
    </source>
</evidence>
<name>A0ABT5XQU8_9FLAO</name>
<reference evidence="1 2" key="1">
    <citation type="submission" date="2023-03" db="EMBL/GenBank/DDBJ databases">
        <title>Muricauda XX sp. nov. and Muricauda XXX sp. nov., two novel species isolated from Okinawa Trough.</title>
        <authorList>
            <person name="Cao W."/>
            <person name="Deng X."/>
        </authorList>
    </citation>
    <scope>NUCLEOTIDE SEQUENCE [LARGE SCALE GENOMIC DNA]</scope>
    <source>
        <strain evidence="1 2">81s02</strain>
    </source>
</reference>
<evidence type="ECO:0000313" key="1">
    <source>
        <dbReference type="EMBL" id="MDF0708274.1"/>
    </source>
</evidence>
<gene>
    <name evidence="1" type="ORF">PY091_13700</name>
</gene>
<protein>
    <recommendedName>
        <fullName evidence="3">Lipoprotein</fullName>
    </recommendedName>
</protein>
<dbReference type="Proteomes" id="UP001217083">
    <property type="component" value="Unassembled WGS sequence"/>
</dbReference>
<dbReference type="RefSeq" id="WP_275650223.1">
    <property type="nucleotide sequence ID" value="NZ_JARFVA010000005.1"/>
</dbReference>
<keyword evidence="2" id="KW-1185">Reference proteome</keyword>
<organism evidence="1 2">
    <name type="scientific">Flagellimonas okinawensis</name>
    <dbReference type="NCBI Taxonomy" id="3031324"/>
    <lineage>
        <taxon>Bacteria</taxon>
        <taxon>Pseudomonadati</taxon>
        <taxon>Bacteroidota</taxon>
        <taxon>Flavobacteriia</taxon>
        <taxon>Flavobacteriales</taxon>
        <taxon>Flavobacteriaceae</taxon>
        <taxon>Flagellimonas</taxon>
    </lineage>
</organism>